<accession>A0A5J6DAX2</accession>
<gene>
    <name evidence="1" type="ORF">pEpSNUABM01_213</name>
</gene>
<evidence type="ECO:0000313" key="1">
    <source>
        <dbReference type="EMBL" id="QEQ95039.1"/>
    </source>
</evidence>
<organism evidence="1 2">
    <name type="scientific">Erwinia phage pEp_SNUABM_01</name>
    <dbReference type="NCBI Taxonomy" id="2601643"/>
    <lineage>
        <taxon>Viruses</taxon>
        <taxon>Duplodnaviria</taxon>
        <taxon>Heunggongvirae</taxon>
        <taxon>Uroviricota</taxon>
        <taxon>Caudoviricetes</taxon>
        <taxon>Vequintavirinae</taxon>
        <taxon>Henunavirus</taxon>
        <taxon>Henunavirus SNUABM01</taxon>
    </lineage>
</organism>
<sequence length="104" mass="12620">MPCSFNEYDRKTRKAVKPKALNVEVSINYWGHTEYQLYGKFKWLLFLDYWAENIFKPTRKPSSLMRWIHDYGFTLDMVTFHTIGRAKVDMKTMREQDLKCSRDR</sequence>
<name>A0A5J6DAX2_9CAUD</name>
<evidence type="ECO:0000313" key="2">
    <source>
        <dbReference type="Proteomes" id="UP000326545"/>
    </source>
</evidence>
<keyword evidence="2" id="KW-1185">Reference proteome</keyword>
<protein>
    <submittedName>
        <fullName evidence="1">Uncharacterized protein</fullName>
    </submittedName>
</protein>
<reference evidence="1 2" key="1">
    <citation type="submission" date="2019-07" db="EMBL/GenBank/DDBJ databases">
        <title>Complete genome sequence of bacteriophages infecting Erwinia pyrifoliae.</title>
        <authorList>
            <person name="Kim S.G."/>
            <person name="Park S.C."/>
        </authorList>
    </citation>
    <scope>NUCLEOTIDE SEQUENCE [LARGE SCALE GENOMIC DNA]</scope>
</reference>
<dbReference type="Proteomes" id="UP000326545">
    <property type="component" value="Segment"/>
</dbReference>
<proteinExistence type="predicted"/>
<dbReference type="EMBL" id="MN184887">
    <property type="protein sequence ID" value="QEQ95039.1"/>
    <property type="molecule type" value="Genomic_DNA"/>
</dbReference>